<name>A0AAD7WV31_9TELE</name>
<evidence type="ECO:0000313" key="1">
    <source>
        <dbReference type="EMBL" id="KAJ8410055.1"/>
    </source>
</evidence>
<dbReference type="EMBL" id="JAINUG010000028">
    <property type="protein sequence ID" value="KAJ8410055.1"/>
    <property type="molecule type" value="Genomic_DNA"/>
</dbReference>
<proteinExistence type="predicted"/>
<evidence type="ECO:0000313" key="2">
    <source>
        <dbReference type="Proteomes" id="UP001221898"/>
    </source>
</evidence>
<keyword evidence="2" id="KW-1185">Reference proteome</keyword>
<organism evidence="1 2">
    <name type="scientific">Aldrovandia affinis</name>
    <dbReference type="NCBI Taxonomy" id="143900"/>
    <lineage>
        <taxon>Eukaryota</taxon>
        <taxon>Metazoa</taxon>
        <taxon>Chordata</taxon>
        <taxon>Craniata</taxon>
        <taxon>Vertebrata</taxon>
        <taxon>Euteleostomi</taxon>
        <taxon>Actinopterygii</taxon>
        <taxon>Neopterygii</taxon>
        <taxon>Teleostei</taxon>
        <taxon>Notacanthiformes</taxon>
        <taxon>Halosauridae</taxon>
        <taxon>Aldrovandia</taxon>
    </lineage>
</organism>
<reference evidence="1" key="1">
    <citation type="journal article" date="2023" name="Science">
        <title>Genome structures resolve the early diversification of teleost fishes.</title>
        <authorList>
            <person name="Parey E."/>
            <person name="Louis A."/>
            <person name="Montfort J."/>
            <person name="Bouchez O."/>
            <person name="Roques C."/>
            <person name="Iampietro C."/>
            <person name="Lluch J."/>
            <person name="Castinel A."/>
            <person name="Donnadieu C."/>
            <person name="Desvignes T."/>
            <person name="Floi Bucao C."/>
            <person name="Jouanno E."/>
            <person name="Wen M."/>
            <person name="Mejri S."/>
            <person name="Dirks R."/>
            <person name="Jansen H."/>
            <person name="Henkel C."/>
            <person name="Chen W.J."/>
            <person name="Zahm M."/>
            <person name="Cabau C."/>
            <person name="Klopp C."/>
            <person name="Thompson A.W."/>
            <person name="Robinson-Rechavi M."/>
            <person name="Braasch I."/>
            <person name="Lecointre G."/>
            <person name="Bobe J."/>
            <person name="Postlethwait J.H."/>
            <person name="Berthelot C."/>
            <person name="Roest Crollius H."/>
            <person name="Guiguen Y."/>
        </authorList>
    </citation>
    <scope>NUCLEOTIDE SEQUENCE</scope>
    <source>
        <strain evidence="1">NC1722</strain>
    </source>
</reference>
<dbReference type="AlphaFoldDB" id="A0AAD7WV31"/>
<sequence length="66" mass="7312">MPEIARSKQFKSRLRSSSFQMRGQLGGLPAPLSRAQHGSGMEIALPQCCEIWCQGLCVILCYLQLS</sequence>
<gene>
    <name evidence="1" type="ORF">AAFF_G00210960</name>
</gene>
<comment type="caution">
    <text evidence="1">The sequence shown here is derived from an EMBL/GenBank/DDBJ whole genome shotgun (WGS) entry which is preliminary data.</text>
</comment>
<protein>
    <submittedName>
        <fullName evidence="1">Uncharacterized protein</fullName>
    </submittedName>
</protein>
<dbReference type="Proteomes" id="UP001221898">
    <property type="component" value="Unassembled WGS sequence"/>
</dbReference>
<accession>A0AAD7WV31</accession>